<feature type="compositionally biased region" description="Pro residues" evidence="1">
    <location>
        <begin position="407"/>
        <end position="418"/>
    </location>
</feature>
<dbReference type="OMA" id="ASMAKTH"/>
<dbReference type="Proteomes" id="UP000243975">
    <property type="component" value="Unassembled WGS sequence"/>
</dbReference>
<evidence type="ECO:0000313" key="2">
    <source>
        <dbReference type="EMBL" id="KVI05924.1"/>
    </source>
</evidence>
<dbReference type="STRING" id="59895.A0A103YB98"/>
<reference evidence="2 3" key="1">
    <citation type="journal article" date="2016" name="Sci. Rep.">
        <title>The genome sequence of the outbreeding globe artichoke constructed de novo incorporating a phase-aware low-pass sequencing strategy of F1 progeny.</title>
        <authorList>
            <person name="Scaglione D."/>
            <person name="Reyes-Chin-Wo S."/>
            <person name="Acquadro A."/>
            <person name="Froenicke L."/>
            <person name="Portis E."/>
            <person name="Beitel C."/>
            <person name="Tirone M."/>
            <person name="Mauro R."/>
            <person name="Lo Monaco A."/>
            <person name="Mauromicale G."/>
            <person name="Faccioli P."/>
            <person name="Cattivelli L."/>
            <person name="Rieseberg L."/>
            <person name="Michelmore R."/>
            <person name="Lanteri S."/>
        </authorList>
    </citation>
    <scope>NUCLEOTIDE SEQUENCE [LARGE SCALE GENOMIC DNA]</scope>
    <source>
        <strain evidence="2">2C</strain>
    </source>
</reference>
<sequence>MVFIIPSLIQSSYHIFKPNSVKKSWDSINLILVLIALAFGFLGRNINNDDKLSFDNEFDRSSEPELSTGAPIMTTESSTHRQWYDFRDQPVNSVIGLRRQRTSSSYPDLRELSPPKNHRATGNRRFSDDTHLDYYRGLESNRNYLRQRSRIEHYGDSFSYTPPLQPPNPEEGLHFPLPELPSLPPQPPPPPQTAAVKKKTKIIYQNAGGEDREGRRSLVTGKIWSPGNEPSEYNGGRGERKRGDGERRRARSSEPRKILSPVIDPVPEPSSPLAFSPLTKGFFTSFYHKKKKKRQRDRSVDNLYSLLHNSQPAPVRFYQPPPPPPPPPPSILHNSFPSKKEKQKRVTTVTRAPPAPPPPPRTKIRPPPSTVTRVAPFTTDKPRAPLTMSSFTAIDDSSSGGDSPMKNIPPPPPLPPFKMPDWKFAVEGDFVRLQSTLSSRSVSPDGDEAHSPSSDVEEAAMAVAPPHES</sequence>
<feature type="region of interest" description="Disordered" evidence="1">
    <location>
        <begin position="98"/>
        <end position="128"/>
    </location>
</feature>
<comment type="caution">
    <text evidence="2">The sequence shown here is derived from an EMBL/GenBank/DDBJ whole genome shotgun (WGS) entry which is preliminary data.</text>
</comment>
<proteinExistence type="predicted"/>
<feature type="compositionally biased region" description="Basic residues" evidence="1">
    <location>
        <begin position="287"/>
        <end position="296"/>
    </location>
</feature>
<feature type="compositionally biased region" description="Pro residues" evidence="1">
    <location>
        <begin position="178"/>
        <end position="192"/>
    </location>
</feature>
<dbReference type="AlphaFoldDB" id="A0A103YB98"/>
<protein>
    <recommendedName>
        <fullName evidence="4">Hydroxyproline-rich glycoprotein family protein</fullName>
    </recommendedName>
</protein>
<evidence type="ECO:0008006" key="4">
    <source>
        <dbReference type="Google" id="ProtNLM"/>
    </source>
</evidence>
<feature type="compositionally biased region" description="Pro residues" evidence="1">
    <location>
        <begin position="319"/>
        <end position="330"/>
    </location>
</feature>
<dbReference type="EMBL" id="LEKV01001859">
    <property type="protein sequence ID" value="KVI05924.1"/>
    <property type="molecule type" value="Genomic_DNA"/>
</dbReference>
<feature type="region of interest" description="Disordered" evidence="1">
    <location>
        <begin position="436"/>
        <end position="469"/>
    </location>
</feature>
<feature type="compositionally biased region" description="Basic and acidic residues" evidence="1">
    <location>
        <begin position="237"/>
        <end position="257"/>
    </location>
</feature>
<organism evidence="2 3">
    <name type="scientific">Cynara cardunculus var. scolymus</name>
    <name type="common">Globe artichoke</name>
    <name type="synonym">Cynara scolymus</name>
    <dbReference type="NCBI Taxonomy" id="59895"/>
    <lineage>
        <taxon>Eukaryota</taxon>
        <taxon>Viridiplantae</taxon>
        <taxon>Streptophyta</taxon>
        <taxon>Embryophyta</taxon>
        <taxon>Tracheophyta</taxon>
        <taxon>Spermatophyta</taxon>
        <taxon>Magnoliopsida</taxon>
        <taxon>eudicotyledons</taxon>
        <taxon>Gunneridae</taxon>
        <taxon>Pentapetalae</taxon>
        <taxon>asterids</taxon>
        <taxon>campanulids</taxon>
        <taxon>Asterales</taxon>
        <taxon>Asteraceae</taxon>
        <taxon>Carduoideae</taxon>
        <taxon>Cardueae</taxon>
        <taxon>Carduinae</taxon>
        <taxon>Cynara</taxon>
    </lineage>
</organism>
<feature type="compositionally biased region" description="Polar residues" evidence="1">
    <location>
        <begin position="387"/>
        <end position="401"/>
    </location>
</feature>
<evidence type="ECO:0000256" key="1">
    <source>
        <dbReference type="SAM" id="MobiDB-lite"/>
    </source>
</evidence>
<feature type="compositionally biased region" description="Pro residues" evidence="1">
    <location>
        <begin position="353"/>
        <end position="369"/>
    </location>
</feature>
<keyword evidence="3" id="KW-1185">Reference proteome</keyword>
<name>A0A103YB98_CYNCS</name>
<gene>
    <name evidence="2" type="ORF">Ccrd_015788</name>
</gene>
<evidence type="ECO:0000313" key="3">
    <source>
        <dbReference type="Proteomes" id="UP000243975"/>
    </source>
</evidence>
<feature type="region of interest" description="Disordered" evidence="1">
    <location>
        <begin position="156"/>
        <end position="421"/>
    </location>
</feature>
<dbReference type="Gramene" id="KVI05924">
    <property type="protein sequence ID" value="KVI05924"/>
    <property type="gene ID" value="Ccrd_015788"/>
</dbReference>
<accession>A0A103YB98</accession>